<comment type="subcellular location">
    <subcellularLocation>
        <location evidence="2">Membrane</location>
    </subcellularLocation>
</comment>
<reference evidence="19" key="1">
    <citation type="submission" date="2018-06" db="EMBL/GenBank/DDBJ databases">
        <authorList>
            <person name="Zhirakovskaya E."/>
        </authorList>
    </citation>
    <scope>NUCLEOTIDE SEQUENCE</scope>
</reference>
<dbReference type="FunFam" id="3.10.20.740:FF:000004">
    <property type="entry name" value="NADH-quinone oxidoreductase"/>
    <property type="match status" value="1"/>
</dbReference>
<dbReference type="AlphaFoldDB" id="A0A3B1D0F3"/>
<name>A0A3B1D0F3_9ZZZZ</name>
<evidence type="ECO:0000256" key="5">
    <source>
        <dbReference type="ARBA" id="ARBA00022714"/>
    </source>
</evidence>
<dbReference type="GO" id="GO:0003954">
    <property type="term" value="F:NADH dehydrogenase activity"/>
    <property type="evidence" value="ECO:0007669"/>
    <property type="project" value="TreeGrafter"/>
</dbReference>
<dbReference type="InterPro" id="IPR019574">
    <property type="entry name" value="NADH_UbQ_OxRdtase_Gsu_4Fe4S-bd"/>
</dbReference>
<dbReference type="Pfam" id="PF04879">
    <property type="entry name" value="Molybdop_Fe4S4"/>
    <property type="match status" value="1"/>
</dbReference>
<dbReference type="SMART" id="SM00926">
    <property type="entry name" value="Molybdop_Fe4S4"/>
    <property type="match status" value="1"/>
</dbReference>
<dbReference type="InterPro" id="IPR036010">
    <property type="entry name" value="2Fe-2S_ferredoxin-like_sf"/>
</dbReference>
<dbReference type="GO" id="GO:0051539">
    <property type="term" value="F:4 iron, 4 sulfur cluster binding"/>
    <property type="evidence" value="ECO:0007669"/>
    <property type="project" value="UniProtKB-KW"/>
</dbReference>
<dbReference type="GO" id="GO:0043546">
    <property type="term" value="F:molybdopterin cofactor binding"/>
    <property type="evidence" value="ECO:0007669"/>
    <property type="project" value="InterPro"/>
</dbReference>
<comment type="cofactor">
    <cofactor evidence="13">
        <name>[2Fe-2S] cluster</name>
        <dbReference type="ChEBI" id="CHEBI:190135"/>
    </cofactor>
</comment>
<keyword evidence="11" id="KW-0520">NAD</keyword>
<dbReference type="InterPro" id="IPR009010">
    <property type="entry name" value="Asp_de-COase-like_dom_sf"/>
</dbReference>
<feature type="domain" description="4Fe-4S His(Cys)3-ligated-type" evidence="18">
    <location>
        <begin position="94"/>
        <end position="133"/>
    </location>
</feature>
<dbReference type="GO" id="GO:0051537">
    <property type="term" value="F:2 iron, 2 sulfur cluster binding"/>
    <property type="evidence" value="ECO:0007669"/>
    <property type="project" value="UniProtKB-KW"/>
</dbReference>
<dbReference type="PROSITE" id="PS00198">
    <property type="entry name" value="4FE4S_FER_1"/>
    <property type="match status" value="1"/>
</dbReference>
<accession>A0A3B1D0F3</accession>
<dbReference type="InterPro" id="IPR017900">
    <property type="entry name" value="4Fe4S_Fe_S_CS"/>
</dbReference>
<evidence type="ECO:0000256" key="3">
    <source>
        <dbReference type="ARBA" id="ARBA00005404"/>
    </source>
</evidence>
<dbReference type="EMBL" id="UOGF01000038">
    <property type="protein sequence ID" value="VAX28420.1"/>
    <property type="molecule type" value="Genomic_DNA"/>
</dbReference>
<dbReference type="Gene3D" id="2.20.25.90">
    <property type="entry name" value="ADC-like domains"/>
    <property type="match status" value="1"/>
</dbReference>
<evidence type="ECO:0000259" key="15">
    <source>
        <dbReference type="PROSITE" id="PS51085"/>
    </source>
</evidence>
<feature type="domain" description="4Fe-4S ferredoxin-type" evidence="16">
    <location>
        <begin position="192"/>
        <end position="221"/>
    </location>
</feature>
<evidence type="ECO:0000256" key="10">
    <source>
        <dbReference type="ARBA" id="ARBA00023014"/>
    </source>
</evidence>
<organism evidence="19">
    <name type="scientific">hydrothermal vent metagenome</name>
    <dbReference type="NCBI Taxonomy" id="652676"/>
    <lineage>
        <taxon>unclassified sequences</taxon>
        <taxon>metagenomes</taxon>
        <taxon>ecological metagenomes</taxon>
    </lineage>
</organism>
<keyword evidence="6" id="KW-0479">Metal-binding</keyword>
<dbReference type="EC" id="1.6.5.3" evidence="19"/>
<dbReference type="GO" id="GO:0022904">
    <property type="term" value="P:respiratory electron transport chain"/>
    <property type="evidence" value="ECO:0007669"/>
    <property type="project" value="TreeGrafter"/>
</dbReference>
<evidence type="ECO:0000259" key="17">
    <source>
        <dbReference type="PROSITE" id="PS51669"/>
    </source>
</evidence>
<dbReference type="Pfam" id="PF10588">
    <property type="entry name" value="NADH-G_4Fe-4S_3"/>
    <property type="match status" value="1"/>
</dbReference>
<feature type="domain" description="2Fe-2S ferredoxin-type" evidence="15">
    <location>
        <begin position="16"/>
        <end position="94"/>
    </location>
</feature>
<dbReference type="PANTHER" id="PTHR43105">
    <property type="entry name" value="RESPIRATORY NITRATE REDUCTASE"/>
    <property type="match status" value="1"/>
</dbReference>
<dbReference type="Gene3D" id="3.30.70.20">
    <property type="match status" value="1"/>
</dbReference>
<feature type="domain" description="4Fe-4S ferredoxin-type" evidence="16">
    <location>
        <begin position="152"/>
        <end position="171"/>
    </location>
</feature>
<dbReference type="InterPro" id="IPR050123">
    <property type="entry name" value="Prok_molybdopt-oxidoreductase"/>
</dbReference>
<evidence type="ECO:0000256" key="12">
    <source>
        <dbReference type="ARBA" id="ARBA00023136"/>
    </source>
</evidence>
<evidence type="ECO:0000259" key="16">
    <source>
        <dbReference type="PROSITE" id="PS51379"/>
    </source>
</evidence>
<keyword evidence="10" id="KW-0411">Iron-sulfur</keyword>
<dbReference type="Gene3D" id="3.10.20.740">
    <property type="match status" value="1"/>
</dbReference>
<dbReference type="InterPro" id="IPR006963">
    <property type="entry name" value="Mopterin_OxRdtase_4Fe-4S_dom"/>
</dbReference>
<evidence type="ECO:0000256" key="8">
    <source>
        <dbReference type="ARBA" id="ARBA00022967"/>
    </source>
</evidence>
<dbReference type="GO" id="GO:0046872">
    <property type="term" value="F:metal ion binding"/>
    <property type="evidence" value="ECO:0007669"/>
    <property type="project" value="UniProtKB-KW"/>
</dbReference>
<dbReference type="PANTHER" id="PTHR43105:SF10">
    <property type="entry name" value="NADH-QUINONE OXIDOREDUCTASE SUBUNIT G"/>
    <property type="match status" value="1"/>
</dbReference>
<keyword evidence="5" id="KW-0001">2Fe-2S</keyword>
<dbReference type="SUPFAM" id="SSF50692">
    <property type="entry name" value="ADC-like"/>
    <property type="match status" value="1"/>
</dbReference>
<evidence type="ECO:0000256" key="11">
    <source>
        <dbReference type="ARBA" id="ARBA00023027"/>
    </source>
</evidence>
<dbReference type="SUPFAM" id="SSF53706">
    <property type="entry name" value="Formate dehydrogenase/DMSO reductase, domains 1-3"/>
    <property type="match status" value="1"/>
</dbReference>
<evidence type="ECO:0000256" key="2">
    <source>
        <dbReference type="ARBA" id="ARBA00004370"/>
    </source>
</evidence>
<dbReference type="InterPro" id="IPR006655">
    <property type="entry name" value="Mopterin_OxRdtase_prok_CS"/>
</dbReference>
<evidence type="ECO:0000256" key="4">
    <source>
        <dbReference type="ARBA" id="ARBA00022485"/>
    </source>
</evidence>
<keyword evidence="19" id="KW-0830">Ubiquinone</keyword>
<dbReference type="Gene3D" id="2.40.40.20">
    <property type="match status" value="1"/>
</dbReference>
<keyword evidence="4" id="KW-0004">4Fe-4S</keyword>
<dbReference type="SUPFAM" id="SSF54292">
    <property type="entry name" value="2Fe-2S ferredoxin-like"/>
    <property type="match status" value="1"/>
</dbReference>
<keyword evidence="9" id="KW-0408">Iron</keyword>
<evidence type="ECO:0000256" key="14">
    <source>
        <dbReference type="SAM" id="MobiDB-lite"/>
    </source>
</evidence>
<dbReference type="GO" id="GO:0016020">
    <property type="term" value="C:membrane"/>
    <property type="evidence" value="ECO:0007669"/>
    <property type="project" value="UniProtKB-SubCell"/>
</dbReference>
<evidence type="ECO:0000256" key="13">
    <source>
        <dbReference type="ARBA" id="ARBA00034078"/>
    </source>
</evidence>
<keyword evidence="19" id="KW-0560">Oxidoreductase</keyword>
<dbReference type="Pfam" id="PF22117">
    <property type="entry name" value="Fer4_Nqo3"/>
    <property type="match status" value="1"/>
</dbReference>
<dbReference type="CDD" id="cd00207">
    <property type="entry name" value="fer2"/>
    <property type="match status" value="1"/>
</dbReference>
<dbReference type="PROSITE" id="PS51379">
    <property type="entry name" value="4FE4S_FER_2"/>
    <property type="match status" value="2"/>
</dbReference>
<sequence>MSSVNKQNASPDRKVELIDIVIDGKTVQAEEGSSLFNAIKWTGVELPAMCYHYSFSPFGSCGLCLVEVEGKKNNVRACTAKVIEGMVVNTQTEKMVDAQKAAVAKHLKTHPLDCPVCDKDGQCELQDMAYDLEVYDIKEGKRKVIPEDTRAVALDFNMERCILCGQCINVCKEVQLVDALCFYKKDKAKHVGAHGGETLDCEFCGDCLAVCPVGAIVNKFSKYTFKPWQLEKTETTCGFCSDGCTLTLETKAREIKVVTSELSYTSKFGFDIEAGDGHGGICVRGRFGFQYVMSDKRLTLPQVKNNGEFLEIPWFKAMIEIAKRLNDIKAAYGGDAIAGLISGRCTNESVYLFQRFMRSVLDTNNIDTAARYGHMNSVLALQETLKIGGATISLQELALSDAILMVGSDFTETNPITALRVKASMAEYGGKLMVAHNTETKMLKLATLPLQIAVGSESHFIQGLVKAVLSKGLADSDFIEKQPAAYTALKSAVAQIAETVVSEKTGLEWEKIEEVAQTLALSKRGVLLWAEDIVSKTGAYQNVQRLIDLALLCGLFRKKGAGILPVCEENNEQGAVDMGAVPEFLPGQISFDLEDERQRFESAWHATLPSTSTKRPGLSLPEIIEAAHRGEIKALYLVGENPLGTLPASMKVREALEKIDLIICQDPFMSETAEVADYVLPVATFAENEGTYTNIVGDVNRVVEAFSPRDEVRPDWKIFSDLSKNLGHPIQYRAVEEIRAEINTLVPGYYRQDKTMQIGDLSEDFARHVADRYKTEESKNTDTTITLSLQQSLYHSGKLSTHDENLMEINSKNFLQISPADAEVLQAETGDLINIKSAFGQLEVKIEVAEALPKGLVYYPIHFNDPPVKDLMTVEVDAKSKTIYFRSIAVTLARSASLDLKVIASEKALQEEEKENKEETESSAKAEQT</sequence>
<evidence type="ECO:0000256" key="9">
    <source>
        <dbReference type="ARBA" id="ARBA00023004"/>
    </source>
</evidence>
<proteinExistence type="inferred from homology"/>
<dbReference type="Gene3D" id="3.40.50.740">
    <property type="match status" value="1"/>
</dbReference>
<dbReference type="Gene3D" id="3.40.228.10">
    <property type="entry name" value="Dimethylsulfoxide Reductase, domain 2"/>
    <property type="match status" value="1"/>
</dbReference>
<dbReference type="InterPro" id="IPR006657">
    <property type="entry name" value="MoPterin_dinucl-bd_dom"/>
</dbReference>
<keyword evidence="7" id="KW-0677">Repeat</keyword>
<gene>
    <name evidence="19" type="ORF">MNBD_NITROSPIRAE01-595</name>
</gene>
<dbReference type="Pfam" id="PF00384">
    <property type="entry name" value="Molybdopterin"/>
    <property type="match status" value="1"/>
</dbReference>
<dbReference type="SMART" id="SM00929">
    <property type="entry name" value="NADH-G_4Fe-4S_3"/>
    <property type="match status" value="1"/>
</dbReference>
<dbReference type="InterPro" id="IPR006656">
    <property type="entry name" value="Mopterin_OxRdtase"/>
</dbReference>
<dbReference type="PROSITE" id="PS51839">
    <property type="entry name" value="4FE4S_HC3"/>
    <property type="match status" value="1"/>
</dbReference>
<dbReference type="FunFam" id="3.30.70.20:FF:000035">
    <property type="entry name" value="Iron hydrogenase 1"/>
    <property type="match status" value="1"/>
</dbReference>
<dbReference type="InterPro" id="IPR054351">
    <property type="entry name" value="NADH_UbQ_OxRdtase_ferredoxin"/>
</dbReference>
<evidence type="ECO:0000259" key="18">
    <source>
        <dbReference type="PROSITE" id="PS51839"/>
    </source>
</evidence>
<dbReference type="PROSITE" id="PS00490">
    <property type="entry name" value="MOLYBDOPTERIN_PROK_2"/>
    <property type="match status" value="1"/>
</dbReference>
<keyword evidence="12" id="KW-0472">Membrane</keyword>
<dbReference type="CDD" id="cd02775">
    <property type="entry name" value="MopB_CT"/>
    <property type="match status" value="1"/>
</dbReference>
<feature type="domain" description="4Fe-4S Mo/W bis-MGD-type" evidence="17">
    <location>
        <begin position="230"/>
        <end position="296"/>
    </location>
</feature>
<protein>
    <submittedName>
        <fullName evidence="19">NADH-ubiquinone oxidoreductase chain G</fullName>
        <ecNumber evidence="19">1.6.5.3</ecNumber>
    </submittedName>
</protein>
<dbReference type="InterPro" id="IPR001041">
    <property type="entry name" value="2Fe-2S_ferredoxin-type"/>
</dbReference>
<evidence type="ECO:0000256" key="7">
    <source>
        <dbReference type="ARBA" id="ARBA00022737"/>
    </source>
</evidence>
<comment type="similarity">
    <text evidence="3">Belongs to the complex I 75 kDa subunit family.</text>
</comment>
<keyword evidence="8" id="KW-1278">Translocase</keyword>
<dbReference type="Pfam" id="PF01568">
    <property type="entry name" value="Molydop_binding"/>
    <property type="match status" value="1"/>
</dbReference>
<dbReference type="Pfam" id="PF13510">
    <property type="entry name" value="Fer2_4"/>
    <property type="match status" value="1"/>
</dbReference>
<dbReference type="PIRSF" id="PIRSF036643">
    <property type="entry name" value="FDH_alpha"/>
    <property type="match status" value="1"/>
</dbReference>
<evidence type="ECO:0000256" key="1">
    <source>
        <dbReference type="ARBA" id="ARBA00001966"/>
    </source>
</evidence>
<evidence type="ECO:0000256" key="6">
    <source>
        <dbReference type="ARBA" id="ARBA00022723"/>
    </source>
</evidence>
<dbReference type="InterPro" id="IPR017896">
    <property type="entry name" value="4Fe4S_Fe-S-bd"/>
</dbReference>
<comment type="cofactor">
    <cofactor evidence="1">
        <name>[4Fe-4S] cluster</name>
        <dbReference type="ChEBI" id="CHEBI:49883"/>
    </cofactor>
</comment>
<dbReference type="PROSITE" id="PS51669">
    <property type="entry name" value="4FE4S_MOW_BIS_MGD"/>
    <property type="match status" value="1"/>
</dbReference>
<dbReference type="PROSITE" id="PS51085">
    <property type="entry name" value="2FE2S_FER_2"/>
    <property type="match status" value="1"/>
</dbReference>
<evidence type="ECO:0000313" key="19">
    <source>
        <dbReference type="EMBL" id="VAX28420.1"/>
    </source>
</evidence>
<dbReference type="SUPFAM" id="SSF54862">
    <property type="entry name" value="4Fe-4S ferredoxins"/>
    <property type="match status" value="1"/>
</dbReference>
<feature type="region of interest" description="Disordered" evidence="14">
    <location>
        <begin position="909"/>
        <end position="929"/>
    </location>
</feature>